<dbReference type="InterPro" id="IPR025356">
    <property type="entry name" value="DUF4260"/>
</dbReference>
<reference evidence="1" key="1">
    <citation type="submission" date="2023-05" db="EMBL/GenBank/DDBJ databases">
        <title>Comparative genomics of Bacillaceae isolates and their secondary metabolite potential.</title>
        <authorList>
            <person name="Song L."/>
            <person name="Nielsen L.J."/>
            <person name="Mohite O."/>
            <person name="Xu X."/>
            <person name="Weber T."/>
            <person name="Kovacs A.T."/>
        </authorList>
    </citation>
    <scope>NUCLEOTIDE SEQUENCE</scope>
    <source>
        <strain evidence="1">B2_4</strain>
    </source>
</reference>
<evidence type="ECO:0000313" key="1">
    <source>
        <dbReference type="EMBL" id="WHX51606.1"/>
    </source>
</evidence>
<evidence type="ECO:0000313" key="2">
    <source>
        <dbReference type="Proteomes" id="UP001177943"/>
    </source>
</evidence>
<dbReference type="Pfam" id="PF14079">
    <property type="entry name" value="DUF4260"/>
    <property type="match status" value="1"/>
</dbReference>
<gene>
    <name evidence="1" type="ORF">QNH46_23965</name>
</gene>
<accession>A0AA95I978</accession>
<dbReference type="AlphaFoldDB" id="A0AA95I978"/>
<protein>
    <submittedName>
        <fullName evidence="1">DUF4260 family protein</fullName>
    </submittedName>
</protein>
<name>A0AA95I978_9BACL</name>
<organism evidence="1 2">
    <name type="scientific">Paenibacillus woosongensis</name>
    <dbReference type="NCBI Taxonomy" id="307580"/>
    <lineage>
        <taxon>Bacteria</taxon>
        <taxon>Bacillati</taxon>
        <taxon>Bacillota</taxon>
        <taxon>Bacilli</taxon>
        <taxon>Bacillales</taxon>
        <taxon>Paenibacillaceae</taxon>
        <taxon>Paenibacillus</taxon>
    </lineage>
</organism>
<sequence length="25" mass="2897">MCMDRAIGAGLKYQDSFKNTHIQRL</sequence>
<proteinExistence type="predicted"/>
<dbReference type="Proteomes" id="UP001177943">
    <property type="component" value="Chromosome"/>
</dbReference>
<dbReference type="KEGG" id="pwn:QNH46_23965"/>
<dbReference type="EMBL" id="CP126084">
    <property type="protein sequence ID" value="WHX51606.1"/>
    <property type="molecule type" value="Genomic_DNA"/>
</dbReference>